<dbReference type="SMART" id="SM00042">
    <property type="entry name" value="CUB"/>
    <property type="match status" value="14"/>
</dbReference>
<keyword evidence="1" id="KW-0732">Signal</keyword>
<feature type="domain" description="CUB" evidence="6">
    <location>
        <begin position="58"/>
        <end position="169"/>
    </location>
</feature>
<dbReference type="Pfam" id="PF00431">
    <property type="entry name" value="CUB"/>
    <property type="match status" value="14"/>
</dbReference>
<evidence type="ECO:0000256" key="3">
    <source>
        <dbReference type="ARBA" id="ARBA00023157"/>
    </source>
</evidence>
<dbReference type="PROSITE" id="PS01180">
    <property type="entry name" value="CUB"/>
    <property type="match status" value="14"/>
</dbReference>
<dbReference type="PANTHER" id="PTHR24251:SF40">
    <property type="entry name" value="CUB DOMAIN-CONTAINING PROTEIN"/>
    <property type="match status" value="1"/>
</dbReference>
<feature type="non-terminal residue" evidence="7">
    <location>
        <position position="1"/>
    </location>
</feature>
<dbReference type="InterPro" id="IPR000859">
    <property type="entry name" value="CUB_dom"/>
</dbReference>
<reference evidence="7" key="1">
    <citation type="journal article" date="2016" name="Gigascience">
        <title>De novo construction of an expanded transcriptome assembly for the western tarnished plant bug, Lygus hesperus.</title>
        <authorList>
            <person name="Tassone E.E."/>
            <person name="Geib S.M."/>
            <person name="Hall B."/>
            <person name="Fabrick J.A."/>
            <person name="Brent C.S."/>
            <person name="Hull J.J."/>
        </authorList>
    </citation>
    <scope>NUCLEOTIDE SEQUENCE</scope>
</reference>
<feature type="domain" description="CUB" evidence="6">
    <location>
        <begin position="170"/>
        <end position="282"/>
    </location>
</feature>
<evidence type="ECO:0000313" key="7">
    <source>
        <dbReference type="EMBL" id="JAP96850.1"/>
    </source>
</evidence>
<keyword evidence="2" id="KW-0677">Repeat</keyword>
<feature type="domain" description="CUB" evidence="6">
    <location>
        <begin position="1894"/>
        <end position="2008"/>
    </location>
</feature>
<accession>A0A146KJT3</accession>
<feature type="domain" description="CUB" evidence="6">
    <location>
        <begin position="1021"/>
        <end position="1139"/>
    </location>
</feature>
<feature type="disulfide bond" evidence="5">
    <location>
        <begin position="1259"/>
        <end position="1286"/>
    </location>
</feature>
<gene>
    <name evidence="7" type="primary">CUBN_5</name>
    <name evidence="7" type="ORF">g.85163</name>
</gene>
<keyword evidence="4" id="KW-0325">Glycoprotein</keyword>
<name>A0A146KJT3_LYGHE</name>
<feature type="disulfide bond" evidence="5">
    <location>
        <begin position="654"/>
        <end position="681"/>
    </location>
</feature>
<protein>
    <submittedName>
        <fullName evidence="7">Cubilin</fullName>
    </submittedName>
</protein>
<dbReference type="SUPFAM" id="SSF49854">
    <property type="entry name" value="Spermadhesin, CUB domain"/>
    <property type="match status" value="15"/>
</dbReference>
<evidence type="ECO:0000259" key="6">
    <source>
        <dbReference type="PROSITE" id="PS01180"/>
    </source>
</evidence>
<feature type="domain" description="CUB" evidence="6">
    <location>
        <begin position="1143"/>
        <end position="1258"/>
    </location>
</feature>
<feature type="domain" description="CUB" evidence="6">
    <location>
        <begin position="1504"/>
        <end position="1623"/>
    </location>
</feature>
<feature type="domain" description="CUB" evidence="6">
    <location>
        <begin position="297"/>
        <end position="413"/>
    </location>
</feature>
<dbReference type="FunFam" id="2.60.120.290:FF:000003">
    <property type="entry name" value="Neuropilin"/>
    <property type="match status" value="2"/>
</dbReference>
<feature type="domain" description="CUB" evidence="6">
    <location>
        <begin position="785"/>
        <end position="898"/>
    </location>
</feature>
<sequence length="2024" mass="224990">LLTVYAGEDESLSLMNLTGEVMPPSIEIPGGIALVKLVTSPNLHVSFNLVYSTLDNACGGTLEADSGKFASPNYPSNYPPNVECVWTILNTPGNVLYLRFEELKIQSSDSCNENYVEVRSKDESGLLIGAYCGQLSTLPYMSVVNDNLWVKFKSSTGVDKGFKAMYSIAYSNKIRRPSGDLQSPRYPSASIRKADYTWLITTESRSLIKISFNEVYFEGSSTCVDKLTIFDGYDQTAEVLKELCGLKDSTDLEKIQTSSNVVFIVFHAVAYPARFSLSWNQFTRSAKPPTKGSSVNCTQQLQIPLDSTVEFTSPGFPHGYGVNLKCEWILVTEPQNHLTIMFSTIDVERYRGCVSDRVEVFDGAMDGSWNQLATLCHQNDTETMYSGYSMMKVKFYSDFYGNKTGFSASASSVCGGSLSDPDGVIVLNRTDFVTDPCVWNITVKPGKRIEITFGSFKFPDSQDSTSCSKNYLILKDGFEDDAPFVGIGKYCDKIPPKVMVTSSNRLAVVASGGGSYAFSSQQMELRYITKSRTCTSNVHLSPKSLRSMIIRSPNYPNMPPPHSECTWQFFAPNYETIHIEFLDRFDLAYSFDCEKEYVELRDGSTELSPLLGRYCYSTPPPFVMTEGNALFIKYFTDTQYPNNGFKAKVSLSDCGGTYHDFYSGSIETPNYPAQYEAKVNCVWRFINPNVDNIKITVDRFRLGMFPFSKCNATTMDTLTITMVNRVDPNNSESWIVCGSNFTAPQEITGNEFLLNFTAASEQSQRQRISKVLGFKLNLRSYTTQCGGSLNLPSGEIKSPGYPTELRSTFCNWKITVPQGRRVTLNMTDFNLGINPGPGVYSPYVLIYNDFTYSSELAKWNGSLPSGTSVSSSGNKMLIYYYNIHSNANRGFRGIYSSELPSLCSADGLDQPSGTIRVDIQQSFMCEWEVISKETNQTTTTFTVLGTVDQEKVDSNHCYRADSSVEFNLDNGHQSEFCGVADQSDQSPFIVISPFSSSQIRARSASAKTKVNYTISWVTRACGGHLSLEGDMTITNPIAVGGRYPPNYDCVWSVQYPEETTIKVQFKSLDLDMTGSTVNDCSSDYLAIYNGDSSSSPIISKSCGTILPSDLLTLSNKLWIHFHSDGSNEAKGFSLTVSPAQEACGGILHENTGTIMSVNYPNQYPNQSNCMYEIRVDKGYHIGLHFIERFYIEDSPSCVKDYVEVFNFDEPSERWKSLGRVCGRETPRIFNSTGNKMRVHFKSDESVQGDGFKASWNTNCGGVFDGSKPGVIHSPHYPRDYDGDLSCNYTVNASDTTQMIYGSFETFDLEPQNQQGCYYDYVDIWYYYSRIPATVKSSMTRLGKYCGTEKPPRFVSYGSFKFSFVTDRFTGYKGFLLNYGPEECGGNITQPTVIKNKMYTQRMLAPLMNCTWRITAPSDHVIVIKIQDLVLTGFRGCTWGSVRMWDGDGIQRNNSNLLATLCGTLTADRSGVYRTRSPNAVINFFSPAHMINSKIVAEITFVPGCGERVELQDSDIYTLEKFGSPSQGKNVPEYVECTWVFSSSSSTTVSANFTKTNGGCPSRKNDTATVEIYDGIDENAELIGRFNCSTIPDRISSSRSFITIKYSTNLIYESPGFVTTLKAIKSPCGITQLKVTSEPQTLTSPSFPGNYPVNVHCRWILSSPNPSMYIRVEEVDIVQSPGCVNDSLKIKDLGMKFLFTSASLTGDASKKVYIGNSRLNDIKPTVNMGSRYPYSSSIFCGARKGVDYYSTSDLVMVKFISSSSQTSKGFKLTYSTAGCSRNFTSDQGRIKITGERKPCIMHVISPNPNSTISLYFSELRAYDWNQRRENDVIKIFDGMDASQESKVLLRIKNAGIRVPEPVFSNSSSLTISISPKTTSVAFDITYTTTTDGHGCGGYIFNYGGIFTSQLYPRNVRNFTTCRWDVAVPVGGAIELEFTTFELGPKNTCKTDYLQIYDVDPDTKSEVLRRTYCGGDTPAKYTGAKGQIAVRYVTSVHNGGTGWVARFMSRSTDPSWPALIGQHLIN</sequence>
<feature type="domain" description="CUB" evidence="6">
    <location>
        <begin position="1383"/>
        <end position="1501"/>
    </location>
</feature>
<dbReference type="CDD" id="cd00041">
    <property type="entry name" value="CUB"/>
    <property type="match status" value="14"/>
</dbReference>
<feature type="domain" description="CUB" evidence="6">
    <location>
        <begin position="1259"/>
        <end position="1381"/>
    </location>
</feature>
<dbReference type="EMBL" id="GDHC01021778">
    <property type="protein sequence ID" value="JAP96850.1"/>
    <property type="molecule type" value="Transcribed_RNA"/>
</dbReference>
<proteinExistence type="predicted"/>
<feature type="domain" description="CUB" evidence="6">
    <location>
        <begin position="534"/>
        <end position="652"/>
    </location>
</feature>
<feature type="domain" description="CUB" evidence="6">
    <location>
        <begin position="1627"/>
        <end position="1776"/>
    </location>
</feature>
<organism evidence="7">
    <name type="scientific">Lygus hesperus</name>
    <name type="common">Western plant bug</name>
    <dbReference type="NCBI Taxonomy" id="30085"/>
    <lineage>
        <taxon>Eukaryota</taxon>
        <taxon>Metazoa</taxon>
        <taxon>Ecdysozoa</taxon>
        <taxon>Arthropoda</taxon>
        <taxon>Hexapoda</taxon>
        <taxon>Insecta</taxon>
        <taxon>Pterygota</taxon>
        <taxon>Neoptera</taxon>
        <taxon>Paraneoptera</taxon>
        <taxon>Hemiptera</taxon>
        <taxon>Heteroptera</taxon>
        <taxon>Panheteroptera</taxon>
        <taxon>Cimicomorpha</taxon>
        <taxon>Miridae</taxon>
        <taxon>Mirini</taxon>
        <taxon>Lygus</taxon>
    </lineage>
</organism>
<comment type="caution">
    <text evidence="5">Lacks conserved residue(s) required for the propagation of feature annotation.</text>
</comment>
<feature type="domain" description="CUB" evidence="6">
    <location>
        <begin position="414"/>
        <end position="530"/>
    </location>
</feature>
<dbReference type="FunFam" id="2.60.120.290:FF:000013">
    <property type="entry name" value="Membrane frizzled-related protein"/>
    <property type="match status" value="2"/>
</dbReference>
<dbReference type="PANTHER" id="PTHR24251">
    <property type="entry name" value="OVOCHYMASE-RELATED"/>
    <property type="match status" value="1"/>
</dbReference>
<dbReference type="Gene3D" id="2.60.120.290">
    <property type="entry name" value="Spermadhesin, CUB domain"/>
    <property type="match status" value="15"/>
</dbReference>
<dbReference type="InterPro" id="IPR035914">
    <property type="entry name" value="Sperma_CUB_dom_sf"/>
</dbReference>
<evidence type="ECO:0000256" key="5">
    <source>
        <dbReference type="PROSITE-ProRule" id="PRU00059"/>
    </source>
</evidence>
<keyword evidence="3 5" id="KW-1015">Disulfide bond</keyword>
<feature type="domain" description="CUB" evidence="6">
    <location>
        <begin position="654"/>
        <end position="781"/>
    </location>
</feature>
<evidence type="ECO:0000256" key="2">
    <source>
        <dbReference type="ARBA" id="ARBA00022737"/>
    </source>
</evidence>
<evidence type="ECO:0000256" key="4">
    <source>
        <dbReference type="ARBA" id="ARBA00023180"/>
    </source>
</evidence>
<evidence type="ECO:0000256" key="1">
    <source>
        <dbReference type="ARBA" id="ARBA00022729"/>
    </source>
</evidence>